<dbReference type="Proteomes" id="UP000321393">
    <property type="component" value="Unassembled WGS sequence"/>
</dbReference>
<dbReference type="EMBL" id="SSTD01017590">
    <property type="protein sequence ID" value="TYJ99728.1"/>
    <property type="molecule type" value="Genomic_DNA"/>
</dbReference>
<dbReference type="EMBL" id="SSTE01018486">
    <property type="protein sequence ID" value="KAA0039077.1"/>
    <property type="molecule type" value="Genomic_DNA"/>
</dbReference>
<evidence type="ECO:0000313" key="2">
    <source>
        <dbReference type="EMBL" id="KAA0039077.1"/>
    </source>
</evidence>
<feature type="compositionally biased region" description="Basic and acidic residues" evidence="1">
    <location>
        <begin position="184"/>
        <end position="193"/>
    </location>
</feature>
<evidence type="ECO:0000313" key="4">
    <source>
        <dbReference type="Proteomes" id="UP000321393"/>
    </source>
</evidence>
<evidence type="ECO:0008006" key="6">
    <source>
        <dbReference type="Google" id="ProtNLM"/>
    </source>
</evidence>
<feature type="compositionally biased region" description="Basic and acidic residues" evidence="1">
    <location>
        <begin position="204"/>
        <end position="228"/>
    </location>
</feature>
<evidence type="ECO:0000313" key="5">
    <source>
        <dbReference type="Proteomes" id="UP000321947"/>
    </source>
</evidence>
<gene>
    <name evidence="3" type="ORF">E5676_scaffold252G00020</name>
    <name evidence="2" type="ORF">E6C27_scaffold84G001750</name>
</gene>
<comment type="caution">
    <text evidence="3">The sequence shown here is derived from an EMBL/GenBank/DDBJ whole genome shotgun (WGS) entry which is preliminary data.</text>
</comment>
<proteinExistence type="predicted"/>
<evidence type="ECO:0000313" key="3">
    <source>
        <dbReference type="EMBL" id="TYJ99728.1"/>
    </source>
</evidence>
<accession>A0A5D3BNK9</accession>
<feature type="compositionally biased region" description="Low complexity" evidence="1">
    <location>
        <begin position="45"/>
        <end position="58"/>
    </location>
</feature>
<dbReference type="OrthoDB" id="1828810at2759"/>
<evidence type="ECO:0000256" key="1">
    <source>
        <dbReference type="SAM" id="MobiDB-lite"/>
    </source>
</evidence>
<sequence length="228" mass="25580">MSKATEDAHGSQLLSKDEICDQVLGRRLSYSKGLGWGPKPKACKTTSTSSYSTSCSQSTERETQLQAKLDEALERIERIKEQTRNHQGISNAQVTSTMRTSGITYCRRSGSVGKEYVERRREERYGVDKEEGYGVDKEEQRKKITGNGDYGSHGIKSKQNYSGIQENGDELRLTKGSSGVEGEETQRSNRNDMAEVQTETVGILRDEGDDRHSNRNDHNNIRTESDFA</sequence>
<name>A0A5D3BNK9_CUCMM</name>
<protein>
    <recommendedName>
        <fullName evidence="6">Zinc finger protein ZPR1-like protein</fullName>
    </recommendedName>
</protein>
<organism evidence="3 5">
    <name type="scientific">Cucumis melo var. makuwa</name>
    <name type="common">Oriental melon</name>
    <dbReference type="NCBI Taxonomy" id="1194695"/>
    <lineage>
        <taxon>Eukaryota</taxon>
        <taxon>Viridiplantae</taxon>
        <taxon>Streptophyta</taxon>
        <taxon>Embryophyta</taxon>
        <taxon>Tracheophyta</taxon>
        <taxon>Spermatophyta</taxon>
        <taxon>Magnoliopsida</taxon>
        <taxon>eudicotyledons</taxon>
        <taxon>Gunneridae</taxon>
        <taxon>Pentapetalae</taxon>
        <taxon>rosids</taxon>
        <taxon>fabids</taxon>
        <taxon>Cucurbitales</taxon>
        <taxon>Cucurbitaceae</taxon>
        <taxon>Benincaseae</taxon>
        <taxon>Cucumis</taxon>
    </lineage>
</organism>
<feature type="region of interest" description="Disordered" evidence="1">
    <location>
        <begin position="131"/>
        <end position="228"/>
    </location>
</feature>
<feature type="compositionally biased region" description="Basic and acidic residues" evidence="1">
    <location>
        <begin position="131"/>
        <end position="142"/>
    </location>
</feature>
<reference evidence="4 5" key="1">
    <citation type="submission" date="2019-08" db="EMBL/GenBank/DDBJ databases">
        <title>Draft genome sequences of two oriental melons (Cucumis melo L. var makuwa).</title>
        <authorList>
            <person name="Kwon S.-Y."/>
        </authorList>
    </citation>
    <scope>NUCLEOTIDE SEQUENCE [LARGE SCALE GENOMIC DNA]</scope>
    <source>
        <strain evidence="5">cv. Chang Bougi</strain>
        <strain evidence="4">cv. SW 3</strain>
        <tissue evidence="3">Leaf</tissue>
    </source>
</reference>
<dbReference type="AlphaFoldDB" id="A0A5D3BNK9"/>
<feature type="region of interest" description="Disordered" evidence="1">
    <location>
        <begin position="30"/>
        <end position="60"/>
    </location>
</feature>
<dbReference type="Proteomes" id="UP000321947">
    <property type="component" value="Unassembled WGS sequence"/>
</dbReference>